<dbReference type="InterPro" id="IPR006016">
    <property type="entry name" value="UspA"/>
</dbReference>
<dbReference type="Pfam" id="PF00582">
    <property type="entry name" value="Usp"/>
    <property type="match status" value="1"/>
</dbReference>
<evidence type="ECO:0000313" key="3">
    <source>
        <dbReference type="EMBL" id="RAI59274.1"/>
    </source>
</evidence>
<dbReference type="AlphaFoldDB" id="A0A327MAV1"/>
<gene>
    <name evidence="3" type="ORF">DOO78_09595</name>
</gene>
<organism evidence="3 4">
    <name type="scientific">Roseicella frigidaeris</name>
    <dbReference type="NCBI Taxonomy" id="2230885"/>
    <lineage>
        <taxon>Bacteria</taxon>
        <taxon>Pseudomonadati</taxon>
        <taxon>Pseudomonadota</taxon>
        <taxon>Alphaproteobacteria</taxon>
        <taxon>Acetobacterales</taxon>
        <taxon>Roseomonadaceae</taxon>
        <taxon>Roseicella</taxon>
    </lineage>
</organism>
<accession>A0A327MAV1</accession>
<dbReference type="SUPFAM" id="SSF52402">
    <property type="entry name" value="Adenine nucleotide alpha hydrolases-like"/>
    <property type="match status" value="2"/>
</dbReference>
<name>A0A327MAV1_9PROT</name>
<reference evidence="4" key="1">
    <citation type="submission" date="2018-06" db="EMBL/GenBank/DDBJ databases">
        <authorList>
            <person name="Khan S.A."/>
        </authorList>
    </citation>
    <scope>NUCLEOTIDE SEQUENCE [LARGE SCALE GENOMIC DNA]</scope>
    <source>
        <strain evidence="4">DB-1506</strain>
    </source>
</reference>
<proteinExistence type="inferred from homology"/>
<comment type="similarity">
    <text evidence="1">Belongs to the universal stress protein A family.</text>
</comment>
<comment type="caution">
    <text evidence="3">The sequence shown here is derived from an EMBL/GenBank/DDBJ whole genome shotgun (WGS) entry which is preliminary data.</text>
</comment>
<dbReference type="RefSeq" id="WP_111469531.1">
    <property type="nucleotide sequence ID" value="NZ_QLIX01000005.1"/>
</dbReference>
<dbReference type="OrthoDB" id="9804721at2"/>
<dbReference type="PANTHER" id="PTHR46268:SF15">
    <property type="entry name" value="UNIVERSAL STRESS PROTEIN HP_0031"/>
    <property type="match status" value="1"/>
</dbReference>
<evidence type="ECO:0000256" key="1">
    <source>
        <dbReference type="ARBA" id="ARBA00008791"/>
    </source>
</evidence>
<dbReference type="CDD" id="cd00293">
    <property type="entry name" value="USP-like"/>
    <property type="match status" value="1"/>
</dbReference>
<evidence type="ECO:0000313" key="4">
    <source>
        <dbReference type="Proteomes" id="UP000249065"/>
    </source>
</evidence>
<dbReference type="PANTHER" id="PTHR46268">
    <property type="entry name" value="STRESS RESPONSE PROTEIN NHAX"/>
    <property type="match status" value="1"/>
</dbReference>
<keyword evidence="4" id="KW-1185">Reference proteome</keyword>
<evidence type="ECO:0000259" key="2">
    <source>
        <dbReference type="Pfam" id="PF00582"/>
    </source>
</evidence>
<feature type="domain" description="UspA" evidence="2">
    <location>
        <begin position="239"/>
        <end position="292"/>
    </location>
</feature>
<sequence length="292" mass="31514">MAYRRLLLPLTGTAAGEAALATALMVARIWNAHVHCLHVRVDARDVAPLAGEGLSGAMIEEMMAATERESGERASRVRSLFERFADRSGGVVLADSAESALKADGPTLSFESIAGREEDVVAQQSRLYDLAVVPHPEAGEDVSSSDALHAVLFDSGRPVLIAPREAPPTIGTRVCCAWNGSAESAAAIAASLPWLHRANAVRLLYADEYQRRGPTVDGIRSYLRWHEIEAEPVLFKPQTKDVGAGLLGAARDFRADLLCMGAYSHSRLRQLILGGVTRHILENSDIPVLMCR</sequence>
<dbReference type="Gene3D" id="3.40.50.12370">
    <property type="match status" value="1"/>
</dbReference>
<dbReference type="PRINTS" id="PR01438">
    <property type="entry name" value="UNVRSLSTRESS"/>
</dbReference>
<dbReference type="Proteomes" id="UP000249065">
    <property type="component" value="Unassembled WGS sequence"/>
</dbReference>
<dbReference type="InterPro" id="IPR006015">
    <property type="entry name" value="Universal_stress_UspA"/>
</dbReference>
<dbReference type="EMBL" id="QLIX01000005">
    <property type="protein sequence ID" value="RAI59274.1"/>
    <property type="molecule type" value="Genomic_DNA"/>
</dbReference>
<protein>
    <submittedName>
        <fullName evidence="3">Universal stress protein</fullName>
    </submittedName>
</protein>